<feature type="compositionally biased region" description="Pro residues" evidence="3">
    <location>
        <begin position="128"/>
        <end position="150"/>
    </location>
</feature>
<feature type="region of interest" description="Disordered" evidence="3">
    <location>
        <begin position="240"/>
        <end position="307"/>
    </location>
</feature>
<accession>A0AAE1QL82</accession>
<evidence type="ECO:0000259" key="5">
    <source>
        <dbReference type="PROSITE" id="PS50222"/>
    </source>
</evidence>
<keyword evidence="7" id="KW-1185">Reference proteome</keyword>
<dbReference type="SUPFAM" id="SSF47473">
    <property type="entry name" value="EF-hand"/>
    <property type="match status" value="3"/>
</dbReference>
<keyword evidence="1" id="KW-0106">Calcium</keyword>
<dbReference type="GO" id="GO:0006897">
    <property type="term" value="P:endocytosis"/>
    <property type="evidence" value="ECO:0007669"/>
    <property type="project" value="TreeGrafter"/>
</dbReference>
<dbReference type="PANTHER" id="PTHR11216">
    <property type="entry name" value="EH DOMAIN"/>
    <property type="match status" value="1"/>
</dbReference>
<dbReference type="AlphaFoldDB" id="A0AAE1QL82"/>
<evidence type="ECO:0008006" key="8">
    <source>
        <dbReference type="Google" id="ProtNLM"/>
    </source>
</evidence>
<evidence type="ECO:0000313" key="6">
    <source>
        <dbReference type="EMBL" id="KAK4328755.1"/>
    </source>
</evidence>
<feature type="domain" description="EH" evidence="4">
    <location>
        <begin position="164"/>
        <end position="252"/>
    </location>
</feature>
<evidence type="ECO:0000259" key="4">
    <source>
        <dbReference type="PROSITE" id="PS50031"/>
    </source>
</evidence>
<proteinExistence type="predicted"/>
<feature type="compositionally biased region" description="Polar residues" evidence="3">
    <location>
        <begin position="1014"/>
        <end position="1028"/>
    </location>
</feature>
<feature type="region of interest" description="Disordered" evidence="3">
    <location>
        <begin position="837"/>
        <end position="954"/>
    </location>
</feature>
<dbReference type="GO" id="GO:0005886">
    <property type="term" value="C:plasma membrane"/>
    <property type="evidence" value="ECO:0007669"/>
    <property type="project" value="TreeGrafter"/>
</dbReference>
<dbReference type="GO" id="GO:0005737">
    <property type="term" value="C:cytoplasm"/>
    <property type="evidence" value="ECO:0007669"/>
    <property type="project" value="TreeGrafter"/>
</dbReference>
<feature type="compositionally biased region" description="Pro residues" evidence="3">
    <location>
        <begin position="741"/>
        <end position="779"/>
    </location>
</feature>
<feature type="coiled-coil region" evidence="2">
    <location>
        <begin position="422"/>
        <end position="568"/>
    </location>
</feature>
<evidence type="ECO:0000256" key="3">
    <source>
        <dbReference type="SAM" id="MobiDB-lite"/>
    </source>
</evidence>
<feature type="compositionally biased region" description="Pro residues" evidence="3">
    <location>
        <begin position="259"/>
        <end position="273"/>
    </location>
</feature>
<feature type="compositionally biased region" description="Polar residues" evidence="3">
    <location>
        <begin position="1149"/>
        <end position="1159"/>
    </location>
</feature>
<evidence type="ECO:0000256" key="1">
    <source>
        <dbReference type="ARBA" id="ARBA00022837"/>
    </source>
</evidence>
<dbReference type="GO" id="GO:0016197">
    <property type="term" value="P:endosomal transport"/>
    <property type="evidence" value="ECO:0007669"/>
    <property type="project" value="TreeGrafter"/>
</dbReference>
<keyword evidence="2" id="KW-0175">Coiled coil</keyword>
<organism evidence="6 7">
    <name type="scientific">Petrolisthes manimaculis</name>
    <dbReference type="NCBI Taxonomy" id="1843537"/>
    <lineage>
        <taxon>Eukaryota</taxon>
        <taxon>Metazoa</taxon>
        <taxon>Ecdysozoa</taxon>
        <taxon>Arthropoda</taxon>
        <taxon>Crustacea</taxon>
        <taxon>Multicrustacea</taxon>
        <taxon>Malacostraca</taxon>
        <taxon>Eumalacostraca</taxon>
        <taxon>Eucarida</taxon>
        <taxon>Decapoda</taxon>
        <taxon>Pleocyemata</taxon>
        <taxon>Anomura</taxon>
        <taxon>Galatheoidea</taxon>
        <taxon>Porcellanidae</taxon>
        <taxon>Petrolisthes</taxon>
    </lineage>
</organism>
<dbReference type="Gene3D" id="1.10.238.10">
    <property type="entry name" value="EF-hand"/>
    <property type="match status" value="3"/>
</dbReference>
<dbReference type="CDD" id="cd00052">
    <property type="entry name" value="EH"/>
    <property type="match status" value="3"/>
</dbReference>
<feature type="compositionally biased region" description="Polar residues" evidence="3">
    <location>
        <begin position="684"/>
        <end position="709"/>
    </location>
</feature>
<feature type="domain" description="EF-hand" evidence="5">
    <location>
        <begin position="196"/>
        <end position="231"/>
    </location>
</feature>
<feature type="compositionally biased region" description="Polar residues" evidence="3">
    <location>
        <begin position="941"/>
        <end position="952"/>
    </location>
</feature>
<dbReference type="InterPro" id="IPR011992">
    <property type="entry name" value="EF-hand-dom_pair"/>
</dbReference>
<dbReference type="PROSITE" id="PS50222">
    <property type="entry name" value="EF_HAND_2"/>
    <property type="match status" value="2"/>
</dbReference>
<dbReference type="SMART" id="SM00027">
    <property type="entry name" value="EH"/>
    <property type="match status" value="3"/>
</dbReference>
<dbReference type="Pfam" id="PF12763">
    <property type="entry name" value="EH"/>
    <property type="match status" value="3"/>
</dbReference>
<dbReference type="GO" id="GO:0005509">
    <property type="term" value="F:calcium ion binding"/>
    <property type="evidence" value="ECO:0007669"/>
    <property type="project" value="InterPro"/>
</dbReference>
<feature type="compositionally biased region" description="Low complexity" evidence="3">
    <location>
        <begin position="780"/>
        <end position="802"/>
    </location>
</feature>
<feature type="domain" description="EH" evidence="4">
    <location>
        <begin position="313"/>
        <end position="402"/>
    </location>
</feature>
<evidence type="ECO:0000313" key="7">
    <source>
        <dbReference type="Proteomes" id="UP001292094"/>
    </source>
</evidence>
<feature type="compositionally biased region" description="Polar residues" evidence="3">
    <location>
        <begin position="651"/>
        <end position="661"/>
    </location>
</feature>
<feature type="compositionally biased region" description="Basic and acidic residues" evidence="3">
    <location>
        <begin position="920"/>
        <end position="931"/>
    </location>
</feature>
<dbReference type="InterPro" id="IPR000261">
    <property type="entry name" value="EH_dom"/>
</dbReference>
<dbReference type="PROSITE" id="PS00018">
    <property type="entry name" value="EF_HAND_1"/>
    <property type="match status" value="2"/>
</dbReference>
<sequence>MASLPSPTQVLFSSFLPSSTHNFQQIDRPSFDTPPLVEIKVAGDQAGKFEAWYKKVDSSGSGAIQAGPAAGFLKKSGLNDNILSRIWDISDPGGKGYLDKTGFFVALKMVSLVQNGKEPSVANINMATPPPNMGEPPPHPPPPTKPPPPQQAASGGVWTITPTDRVRYDQIFNTLGPEANKLHGNKVRSVMLNSKLPMEILGKIWDLADMDKDGSLDRVEFSIAMHLIYKVLENNPMPPSIPQEMLSSAQRAGVAQGPVPAPLAPPSQMPPPNTLKQQPAKDNLASGVDATSGTTAEKPQGPPPAPWVISAAEKARYDVMFHNADLDKDGYVSGQEIKGVFLQSGLPQMVLAHIWNLCDMKQTGKLTSEQFALAMWFIQQKLAGTDPPAALTPEMIPPTMRPKPAAESNVVPAKPQYNNPELQLVADEIEELNASKLKLESEIQQKEASIRLKNNEIKNLQTELDTLTSTLRQLEHQKGAAQQRLDDLATQKKLLEGERNDLQAMIEAEQEEVSKLRTQVEEQETSLKAQEEEVMSKRQELTDLKNQENQLEESIANMRKRIDQLSLTQQDTQLHISQARIKITELQEQEHNMTEVLISYDSAISSGDASSLSETSLREVTPTFSDPAYLHIGPSPTTSPKESPKEPTEPQQNGIAGQENTDNSKIKDTSFSGGHDPFADAFGGQQNNVDVFGSWDQQNVPKQAATPNPSADPFGGDAFASQSKGTNDPFGSEPFSGGGGGPPPRPESPTPALPPKKSKQPPPRPAPPKTRPAKPPPPQLNSNNNPTTTPTTNKTNANTNDPFTGGWGDNKTAATTNNGGFADFANFADFDTKCSKVVSSSNTASPWGEDSQKAPAPRHIPLDHTNDPFASPFSAAVRESAGSTSSSPWPQDAFETSDFGKVDPFSGSGEAVDPFGGDYDPFKDQGFKDTEFSWEDEPDPFNTSTADVNSVSKPPDTVDPFGFIINEDEANANVFSGTANTVNNNKFSFDMSTNNQFDSNQKNRSKSVIGDPFVSQTRETIPTRSKTSLGEPGGMDHDFDPLSSSKVTQAEKNKWKSNEDILSKIGHDTDDNATCSPFHDSFTSQHVNKALRNQQRACLVSEDEQLAWAAQESIRMEEYRKQQEEQERTELELALTLSRSFAHSPAHPTHSSRSPSTGL</sequence>
<dbReference type="InterPro" id="IPR002048">
    <property type="entry name" value="EF_hand_dom"/>
</dbReference>
<protein>
    <recommendedName>
        <fullName evidence="8">Epidermal growth factor receptor substrate 15-like 1</fullName>
    </recommendedName>
</protein>
<feature type="region of interest" description="Disordered" evidence="3">
    <location>
        <begin position="123"/>
        <end position="156"/>
    </location>
</feature>
<dbReference type="PROSITE" id="PS50031">
    <property type="entry name" value="EH"/>
    <property type="match status" value="3"/>
</dbReference>
<name>A0AAE1QL82_9EUCA</name>
<feature type="region of interest" description="Disordered" evidence="3">
    <location>
        <begin position="997"/>
        <end position="1043"/>
    </location>
</feature>
<evidence type="ECO:0000256" key="2">
    <source>
        <dbReference type="SAM" id="Coils"/>
    </source>
</evidence>
<dbReference type="Gene3D" id="1.20.5.170">
    <property type="match status" value="1"/>
</dbReference>
<dbReference type="PANTHER" id="PTHR11216:SF174">
    <property type="entry name" value="GH06923P"/>
    <property type="match status" value="1"/>
</dbReference>
<dbReference type="SMART" id="SM00054">
    <property type="entry name" value="EFh"/>
    <property type="match status" value="3"/>
</dbReference>
<feature type="region of interest" description="Disordered" evidence="3">
    <location>
        <begin position="624"/>
        <end position="824"/>
    </location>
</feature>
<feature type="domain" description="EH" evidence="4">
    <location>
        <begin position="45"/>
        <end position="152"/>
    </location>
</feature>
<reference evidence="6" key="1">
    <citation type="submission" date="2023-11" db="EMBL/GenBank/DDBJ databases">
        <title>Genome assemblies of two species of porcelain crab, Petrolisthes cinctipes and Petrolisthes manimaculis (Anomura: Porcellanidae).</title>
        <authorList>
            <person name="Angst P."/>
        </authorList>
    </citation>
    <scope>NUCLEOTIDE SEQUENCE</scope>
    <source>
        <strain evidence="6">PB745_02</strain>
        <tissue evidence="6">Gill</tissue>
    </source>
</reference>
<feature type="region of interest" description="Disordered" evidence="3">
    <location>
        <begin position="1137"/>
        <end position="1159"/>
    </location>
</feature>
<dbReference type="EMBL" id="JAWZYT010000060">
    <property type="protein sequence ID" value="KAK4328755.1"/>
    <property type="molecule type" value="Genomic_DNA"/>
</dbReference>
<dbReference type="Proteomes" id="UP001292094">
    <property type="component" value="Unassembled WGS sequence"/>
</dbReference>
<feature type="domain" description="EF-hand" evidence="5">
    <location>
        <begin position="312"/>
        <end position="347"/>
    </location>
</feature>
<comment type="caution">
    <text evidence="6">The sequence shown here is derived from an EMBL/GenBank/DDBJ whole genome shotgun (WGS) entry which is preliminary data.</text>
</comment>
<gene>
    <name evidence="6" type="ORF">Pmani_000847</name>
</gene>
<dbReference type="InterPro" id="IPR018247">
    <property type="entry name" value="EF_Hand_1_Ca_BS"/>
</dbReference>